<dbReference type="PANTHER" id="PTHR30015:SF7">
    <property type="entry name" value="TYPE IV METHYL-DIRECTED RESTRICTION ENZYME ECOKMRR"/>
    <property type="match status" value="1"/>
</dbReference>
<comment type="caution">
    <text evidence="2">The sequence shown here is derived from an EMBL/GenBank/DDBJ whole genome shotgun (WGS) entry which is preliminary data.</text>
</comment>
<dbReference type="InterPro" id="IPR011856">
    <property type="entry name" value="tRNA_endonuc-like_dom_sf"/>
</dbReference>
<evidence type="ECO:0000313" key="2">
    <source>
        <dbReference type="EMBL" id="MDR9899049.1"/>
    </source>
</evidence>
<dbReference type="GO" id="GO:0015666">
    <property type="term" value="F:restriction endodeoxyribonuclease activity"/>
    <property type="evidence" value="ECO:0007669"/>
    <property type="project" value="TreeGrafter"/>
</dbReference>
<reference evidence="3" key="1">
    <citation type="journal article" date="2021" name="Science">
        <title>Hunting the eagle killer: A cyanobacterial neurotoxin causes vacuolar myelinopathy.</title>
        <authorList>
            <person name="Breinlinger S."/>
            <person name="Phillips T.J."/>
            <person name="Haram B.N."/>
            <person name="Mares J."/>
            <person name="Martinez Yerena J.A."/>
            <person name="Hrouzek P."/>
            <person name="Sobotka R."/>
            <person name="Henderson W.M."/>
            <person name="Schmieder P."/>
            <person name="Williams S.M."/>
            <person name="Lauderdale J.D."/>
            <person name="Wilde H.D."/>
            <person name="Gerrin W."/>
            <person name="Kust A."/>
            <person name="Washington J.W."/>
            <person name="Wagner C."/>
            <person name="Geier B."/>
            <person name="Liebeke M."/>
            <person name="Enke H."/>
            <person name="Niedermeyer T.H.J."/>
            <person name="Wilde S.B."/>
        </authorList>
    </citation>
    <scope>NUCLEOTIDE SEQUENCE [LARGE SCALE GENOMIC DNA]</scope>
    <source>
        <strain evidence="3">Thurmond2011</strain>
    </source>
</reference>
<protein>
    <submittedName>
        <fullName evidence="2">Restriction endonuclease</fullName>
    </submittedName>
</protein>
<dbReference type="Gene3D" id="3.40.1350.10">
    <property type="match status" value="1"/>
</dbReference>
<dbReference type="InterPro" id="IPR007560">
    <property type="entry name" value="Restrct_endonuc_IV_Mrr"/>
</dbReference>
<keyword evidence="2" id="KW-0540">Nuclease</keyword>
<keyword evidence="3" id="KW-1185">Reference proteome</keyword>
<evidence type="ECO:0000313" key="3">
    <source>
        <dbReference type="Proteomes" id="UP000667802"/>
    </source>
</evidence>
<sequence>MSNKLAYAVPTQKFADSEAWRFINNLRKNPPPPENELRVIISQLRLFNPFLFEEILLNCCKKFGYCVLPKKGFTKDNGIDGCFSYLGRFYVVQAKLYGAEANPEHILHLVEASKWHHAAKGFLFHTGKASEDFRKAAALAENVDIVSGQKLIDFLLGRKGLYVYGAYPPKARTNDVQPEMSGAIA</sequence>
<dbReference type="InterPro" id="IPR052906">
    <property type="entry name" value="Type_IV_Methyl-Rstrct_Enzyme"/>
</dbReference>
<proteinExistence type="predicted"/>
<feature type="domain" description="Restriction endonuclease type IV Mrr" evidence="1">
    <location>
        <begin position="47"/>
        <end position="154"/>
    </location>
</feature>
<dbReference type="GO" id="GO:0009307">
    <property type="term" value="P:DNA restriction-modification system"/>
    <property type="evidence" value="ECO:0007669"/>
    <property type="project" value="InterPro"/>
</dbReference>
<dbReference type="PANTHER" id="PTHR30015">
    <property type="entry name" value="MRR RESTRICTION SYSTEM PROTEIN"/>
    <property type="match status" value="1"/>
</dbReference>
<dbReference type="AlphaFoldDB" id="A0AAP5IES8"/>
<organism evidence="2 3">
    <name type="scientific">Aetokthonos hydrillicola Thurmond2011</name>
    <dbReference type="NCBI Taxonomy" id="2712845"/>
    <lineage>
        <taxon>Bacteria</taxon>
        <taxon>Bacillati</taxon>
        <taxon>Cyanobacteriota</taxon>
        <taxon>Cyanophyceae</taxon>
        <taxon>Nostocales</taxon>
        <taxon>Hapalosiphonaceae</taxon>
        <taxon>Aetokthonos</taxon>
    </lineage>
</organism>
<keyword evidence="2" id="KW-0255">Endonuclease</keyword>
<dbReference type="GO" id="GO:0003677">
    <property type="term" value="F:DNA binding"/>
    <property type="evidence" value="ECO:0007669"/>
    <property type="project" value="InterPro"/>
</dbReference>
<name>A0AAP5IES8_9CYAN</name>
<dbReference type="Proteomes" id="UP000667802">
    <property type="component" value="Unassembled WGS sequence"/>
</dbReference>
<dbReference type="RefSeq" id="WP_208343918.1">
    <property type="nucleotide sequence ID" value="NZ_CAWQFN010000416.1"/>
</dbReference>
<keyword evidence="2" id="KW-0378">Hydrolase</keyword>
<dbReference type="InterPro" id="IPR011335">
    <property type="entry name" value="Restrct_endonuc-II-like"/>
</dbReference>
<evidence type="ECO:0000259" key="1">
    <source>
        <dbReference type="Pfam" id="PF04471"/>
    </source>
</evidence>
<accession>A0AAP5IES8</accession>
<dbReference type="EMBL" id="JAALHA020000021">
    <property type="protein sequence ID" value="MDR9899049.1"/>
    <property type="molecule type" value="Genomic_DNA"/>
</dbReference>
<gene>
    <name evidence="2" type="ORF">G7B40_031485</name>
</gene>
<dbReference type="SUPFAM" id="SSF52980">
    <property type="entry name" value="Restriction endonuclease-like"/>
    <property type="match status" value="1"/>
</dbReference>
<dbReference type="Pfam" id="PF04471">
    <property type="entry name" value="Mrr_cat"/>
    <property type="match status" value="1"/>
</dbReference>